<accession>A0AA38IVR1</accession>
<comment type="caution">
    <text evidence="1">The sequence shown here is derived from an EMBL/GenBank/DDBJ whole genome shotgun (WGS) entry which is preliminary data.</text>
</comment>
<dbReference type="AlphaFoldDB" id="A0AA38IVR1"/>
<sequence length="93" mass="10067">MRTRRNSFGPQRRCATPNFTVIMGALSDQKRKSVLACGKSRVPAVGVARPLNAGMGNRSPEIGRINRATVAYQSVWVVSGHGLAIIGDRDCKK</sequence>
<reference evidence="1" key="1">
    <citation type="journal article" date="2023" name="G3 (Bethesda)">
        <title>Whole genome assemblies of Zophobas morio and Tenebrio molitor.</title>
        <authorList>
            <person name="Kaur S."/>
            <person name="Stinson S.A."/>
            <person name="diCenzo G.C."/>
        </authorList>
    </citation>
    <scope>NUCLEOTIDE SEQUENCE</scope>
    <source>
        <strain evidence="1">QUZm001</strain>
    </source>
</reference>
<proteinExistence type="predicted"/>
<protein>
    <submittedName>
        <fullName evidence="1">Uncharacterized protein</fullName>
    </submittedName>
</protein>
<keyword evidence="2" id="KW-1185">Reference proteome</keyword>
<dbReference type="EMBL" id="JALNTZ010000002">
    <property type="protein sequence ID" value="KAJ3663930.1"/>
    <property type="molecule type" value="Genomic_DNA"/>
</dbReference>
<evidence type="ECO:0000313" key="2">
    <source>
        <dbReference type="Proteomes" id="UP001168821"/>
    </source>
</evidence>
<organism evidence="1 2">
    <name type="scientific">Zophobas morio</name>
    <dbReference type="NCBI Taxonomy" id="2755281"/>
    <lineage>
        <taxon>Eukaryota</taxon>
        <taxon>Metazoa</taxon>
        <taxon>Ecdysozoa</taxon>
        <taxon>Arthropoda</taxon>
        <taxon>Hexapoda</taxon>
        <taxon>Insecta</taxon>
        <taxon>Pterygota</taxon>
        <taxon>Neoptera</taxon>
        <taxon>Endopterygota</taxon>
        <taxon>Coleoptera</taxon>
        <taxon>Polyphaga</taxon>
        <taxon>Cucujiformia</taxon>
        <taxon>Tenebrionidae</taxon>
        <taxon>Zophobas</taxon>
    </lineage>
</organism>
<name>A0AA38IVR1_9CUCU</name>
<evidence type="ECO:0000313" key="1">
    <source>
        <dbReference type="EMBL" id="KAJ3663930.1"/>
    </source>
</evidence>
<gene>
    <name evidence="1" type="ORF">Zmor_008145</name>
</gene>
<dbReference type="Proteomes" id="UP001168821">
    <property type="component" value="Unassembled WGS sequence"/>
</dbReference>